<dbReference type="PANTHER" id="PTHR33993:SF2">
    <property type="entry name" value="VOC DOMAIN-CONTAINING PROTEIN"/>
    <property type="match status" value="1"/>
</dbReference>
<proteinExistence type="predicted"/>
<dbReference type="EMBL" id="FWXJ01000016">
    <property type="protein sequence ID" value="SMC77318.1"/>
    <property type="molecule type" value="Genomic_DNA"/>
</dbReference>
<dbReference type="Pfam" id="PF22677">
    <property type="entry name" value="Ble-like_N"/>
    <property type="match status" value="1"/>
</dbReference>
<dbReference type="Gene3D" id="3.10.180.10">
    <property type="entry name" value="2,3-Dihydroxybiphenyl 1,2-Dioxygenase, domain 1"/>
    <property type="match status" value="1"/>
</dbReference>
<dbReference type="InterPro" id="IPR029068">
    <property type="entry name" value="Glyas_Bleomycin-R_OHBP_Dase"/>
</dbReference>
<dbReference type="RefSeq" id="WP_084285501.1">
    <property type="nucleotide sequence ID" value="NZ_FWXJ01000016.1"/>
</dbReference>
<keyword evidence="3" id="KW-1185">Reference proteome</keyword>
<evidence type="ECO:0000313" key="3">
    <source>
        <dbReference type="Proteomes" id="UP000192708"/>
    </source>
</evidence>
<dbReference type="InterPro" id="IPR052164">
    <property type="entry name" value="Anthracycline_SecMetBiosynth"/>
</dbReference>
<organism evidence="2 3">
    <name type="scientific">Polynucleobacter kasalickyi</name>
    <dbReference type="NCBI Taxonomy" id="1938817"/>
    <lineage>
        <taxon>Bacteria</taxon>
        <taxon>Pseudomonadati</taxon>
        <taxon>Pseudomonadota</taxon>
        <taxon>Betaproteobacteria</taxon>
        <taxon>Burkholderiales</taxon>
        <taxon>Burkholderiaceae</taxon>
        <taxon>Polynucleobacter</taxon>
    </lineage>
</organism>
<name>A0A1W2BXR9_9BURK</name>
<dbReference type="OrthoDB" id="8776491at2"/>
<feature type="domain" description="Glyoxalase/Bleomycin resistance-like N-terminal" evidence="1">
    <location>
        <begin position="8"/>
        <end position="29"/>
    </location>
</feature>
<reference evidence="2 3" key="1">
    <citation type="submission" date="2017-04" db="EMBL/GenBank/DDBJ databases">
        <authorList>
            <person name="Afonso C.L."/>
            <person name="Miller P.J."/>
            <person name="Scott M.A."/>
            <person name="Spackman E."/>
            <person name="Goraichik I."/>
            <person name="Dimitrov K.M."/>
            <person name="Suarez D.L."/>
            <person name="Swayne D.E."/>
        </authorList>
    </citation>
    <scope>NUCLEOTIDE SEQUENCE [LARGE SCALE GENOMIC DNA]</scope>
    <source>
        <strain evidence="2 3">VK13</strain>
    </source>
</reference>
<dbReference type="Proteomes" id="UP000192708">
    <property type="component" value="Unassembled WGS sequence"/>
</dbReference>
<dbReference type="CDD" id="cd07247">
    <property type="entry name" value="SgaA_N_like"/>
    <property type="match status" value="1"/>
</dbReference>
<gene>
    <name evidence="2" type="ORF">SAMN06296008_11637</name>
</gene>
<sequence length="126" mass="13926">MSKSNNPVTWFEIYVDDMERAKNFYEKVFDCFLEPQTTDGSFEVLQFPDAIHSNGAMGALVKHPMRRPSLEGTLVYFHSHDCAVQSAIALQNGGQLFKPKSSIGPNGFIAIIGDTEGNAIGLHSFE</sequence>
<dbReference type="PANTHER" id="PTHR33993">
    <property type="entry name" value="GLYOXALASE-RELATED"/>
    <property type="match status" value="1"/>
</dbReference>
<dbReference type="SUPFAM" id="SSF54593">
    <property type="entry name" value="Glyoxalase/Bleomycin resistance protein/Dihydroxybiphenyl dioxygenase"/>
    <property type="match status" value="1"/>
</dbReference>
<evidence type="ECO:0000259" key="1">
    <source>
        <dbReference type="Pfam" id="PF22677"/>
    </source>
</evidence>
<dbReference type="AlphaFoldDB" id="A0A1W2BXR9"/>
<evidence type="ECO:0000313" key="2">
    <source>
        <dbReference type="EMBL" id="SMC77318.1"/>
    </source>
</evidence>
<protein>
    <recommendedName>
        <fullName evidence="1">Glyoxalase/Bleomycin resistance-like N-terminal domain-containing protein</fullName>
    </recommendedName>
</protein>
<dbReference type="InterPro" id="IPR053863">
    <property type="entry name" value="Glyoxy/Ble-like_N"/>
</dbReference>
<accession>A0A1W2BXR9</accession>